<dbReference type="NCBIfam" id="TIGR01549">
    <property type="entry name" value="HAD-SF-IA-v1"/>
    <property type="match status" value="1"/>
</dbReference>
<evidence type="ECO:0000256" key="3">
    <source>
        <dbReference type="ARBA" id="ARBA00022842"/>
    </source>
</evidence>
<keyword evidence="2" id="KW-0378">Hydrolase</keyword>
<keyword evidence="6" id="KW-1185">Reference proteome</keyword>
<gene>
    <name evidence="5" type="ORF">NB231_16203</name>
</gene>
<dbReference type="Pfam" id="PF13419">
    <property type="entry name" value="HAD_2"/>
    <property type="match status" value="1"/>
</dbReference>
<sequence length="273" mass="29206">MAALLLRTRPAATITVAALHKPAEVRGMIHSAAGGASSRLAKAVLLDLDGTLLDTAPDLIGSLNDLRREHGLTTLAPEPLRPIVAQGGAAMIRHGFALSRDEPGFASLLQRYLDIYRARLSCQTRPFPGIDELLAEIEARNLRWGIVTNKPSWLTRPLLKQLGYLRRAACVVTGDCRALHKPNPHPIFTACRQLALTPPECVMVGDAPQDIAAARRAGTPALAALFGYLEPNAQVADWGADGLIEHPLEILSWLAPALGPSSQSSPPGIQTTL</sequence>
<proteinExistence type="predicted"/>
<dbReference type="Gene3D" id="3.40.50.1000">
    <property type="entry name" value="HAD superfamily/HAD-like"/>
    <property type="match status" value="1"/>
</dbReference>
<name>A4BM41_9GAMM</name>
<organism evidence="5 6">
    <name type="scientific">Nitrococcus mobilis Nb-231</name>
    <dbReference type="NCBI Taxonomy" id="314278"/>
    <lineage>
        <taxon>Bacteria</taxon>
        <taxon>Pseudomonadati</taxon>
        <taxon>Pseudomonadota</taxon>
        <taxon>Gammaproteobacteria</taxon>
        <taxon>Chromatiales</taxon>
        <taxon>Ectothiorhodospiraceae</taxon>
        <taxon>Nitrococcus</taxon>
    </lineage>
</organism>
<dbReference type="SFLD" id="SFLDS00003">
    <property type="entry name" value="Haloacid_Dehalogenase"/>
    <property type="match status" value="1"/>
</dbReference>
<keyword evidence="3" id="KW-0460">Magnesium</keyword>
<dbReference type="GO" id="GO:0046872">
    <property type="term" value="F:metal ion binding"/>
    <property type="evidence" value="ECO:0007669"/>
    <property type="project" value="UniProtKB-KW"/>
</dbReference>
<dbReference type="AlphaFoldDB" id="A4BM41"/>
<evidence type="ECO:0000313" key="6">
    <source>
        <dbReference type="Proteomes" id="UP000003374"/>
    </source>
</evidence>
<dbReference type="SFLD" id="SFLDG01129">
    <property type="entry name" value="C1.5:_HAD__Beta-PGM__Phosphata"/>
    <property type="match status" value="1"/>
</dbReference>
<protein>
    <submittedName>
        <fullName evidence="5">Phosphoglycolate phosphatase</fullName>
    </submittedName>
</protein>
<dbReference type="PANTHER" id="PTHR43434">
    <property type="entry name" value="PHOSPHOGLYCOLATE PHOSPHATASE"/>
    <property type="match status" value="1"/>
</dbReference>
<dbReference type="InterPro" id="IPR006439">
    <property type="entry name" value="HAD-SF_hydro_IA"/>
</dbReference>
<dbReference type="InterPro" id="IPR023198">
    <property type="entry name" value="PGP-like_dom2"/>
</dbReference>
<dbReference type="STRING" id="314278.NB231_16203"/>
<dbReference type="Gene3D" id="1.10.150.240">
    <property type="entry name" value="Putative phosphatase, domain 2"/>
    <property type="match status" value="1"/>
</dbReference>
<evidence type="ECO:0000256" key="2">
    <source>
        <dbReference type="ARBA" id="ARBA00022801"/>
    </source>
</evidence>
<accession>A4BM41</accession>
<dbReference type="GO" id="GO:0005829">
    <property type="term" value="C:cytosol"/>
    <property type="evidence" value="ECO:0007669"/>
    <property type="project" value="TreeGrafter"/>
</dbReference>
<dbReference type="Proteomes" id="UP000003374">
    <property type="component" value="Unassembled WGS sequence"/>
</dbReference>
<evidence type="ECO:0000256" key="4">
    <source>
        <dbReference type="ARBA" id="ARBA00023277"/>
    </source>
</evidence>
<dbReference type="PANTHER" id="PTHR43434:SF23">
    <property type="entry name" value="PHOSPHOGLYCOLATE PHOSPHATASE"/>
    <property type="match status" value="1"/>
</dbReference>
<dbReference type="GO" id="GO:0008967">
    <property type="term" value="F:phosphoglycolate phosphatase activity"/>
    <property type="evidence" value="ECO:0007669"/>
    <property type="project" value="TreeGrafter"/>
</dbReference>
<dbReference type="eggNOG" id="COG0546">
    <property type="taxonomic scope" value="Bacteria"/>
</dbReference>
<keyword evidence="4" id="KW-0119">Carbohydrate metabolism</keyword>
<keyword evidence="1" id="KW-0479">Metal-binding</keyword>
<evidence type="ECO:0000256" key="1">
    <source>
        <dbReference type="ARBA" id="ARBA00022723"/>
    </source>
</evidence>
<comment type="caution">
    <text evidence="5">The sequence shown here is derived from an EMBL/GenBank/DDBJ whole genome shotgun (WGS) entry which is preliminary data.</text>
</comment>
<dbReference type="EMBL" id="AAOF01000001">
    <property type="protein sequence ID" value="EAR23379.1"/>
    <property type="molecule type" value="Genomic_DNA"/>
</dbReference>
<dbReference type="GO" id="GO:0006281">
    <property type="term" value="P:DNA repair"/>
    <property type="evidence" value="ECO:0007669"/>
    <property type="project" value="TreeGrafter"/>
</dbReference>
<dbReference type="InterPro" id="IPR036412">
    <property type="entry name" value="HAD-like_sf"/>
</dbReference>
<dbReference type="InterPro" id="IPR041492">
    <property type="entry name" value="HAD_2"/>
</dbReference>
<reference evidence="5 6" key="1">
    <citation type="submission" date="2006-02" db="EMBL/GenBank/DDBJ databases">
        <authorList>
            <person name="Waterbury J."/>
            <person name="Ferriera S."/>
            <person name="Johnson J."/>
            <person name="Kravitz S."/>
            <person name="Halpern A."/>
            <person name="Remington K."/>
            <person name="Beeson K."/>
            <person name="Tran B."/>
            <person name="Rogers Y.-H."/>
            <person name="Friedman R."/>
            <person name="Venter J.C."/>
        </authorList>
    </citation>
    <scope>NUCLEOTIDE SEQUENCE [LARGE SCALE GENOMIC DNA]</scope>
    <source>
        <strain evidence="5 6">Nb-231</strain>
    </source>
</reference>
<dbReference type="InterPro" id="IPR050155">
    <property type="entry name" value="HAD-like_hydrolase_sf"/>
</dbReference>
<evidence type="ECO:0000313" key="5">
    <source>
        <dbReference type="EMBL" id="EAR23379.1"/>
    </source>
</evidence>
<dbReference type="HOGENOM" id="CLU_045011_19_1_6"/>
<dbReference type="SUPFAM" id="SSF56784">
    <property type="entry name" value="HAD-like"/>
    <property type="match status" value="1"/>
</dbReference>
<dbReference type="InterPro" id="IPR023214">
    <property type="entry name" value="HAD_sf"/>
</dbReference>